<evidence type="ECO:0000313" key="3">
    <source>
        <dbReference type="Proteomes" id="UP000050761"/>
    </source>
</evidence>
<dbReference type="WBParaSite" id="HPBE_0000433801-mRNA-1">
    <property type="protein sequence ID" value="HPBE_0000433801-mRNA-1"/>
    <property type="gene ID" value="HPBE_0000433801"/>
</dbReference>
<accession>A0A183FDK8</accession>
<evidence type="ECO:0000313" key="2">
    <source>
        <dbReference type="EMBL" id="VDO60914.1"/>
    </source>
</evidence>
<feature type="compositionally biased region" description="Gly residues" evidence="1">
    <location>
        <begin position="24"/>
        <end position="41"/>
    </location>
</feature>
<reference evidence="2 3" key="1">
    <citation type="submission" date="2018-11" db="EMBL/GenBank/DDBJ databases">
        <authorList>
            <consortium name="Pathogen Informatics"/>
        </authorList>
    </citation>
    <scope>NUCLEOTIDE SEQUENCE [LARGE SCALE GENOMIC DNA]</scope>
</reference>
<gene>
    <name evidence="2" type="ORF">HPBE_LOCUS4339</name>
</gene>
<protein>
    <submittedName>
        <fullName evidence="4">PPE-SVP domain-containing protein</fullName>
    </submittedName>
</protein>
<dbReference type="Proteomes" id="UP000050761">
    <property type="component" value="Unassembled WGS sequence"/>
</dbReference>
<organism evidence="3 4">
    <name type="scientific">Heligmosomoides polygyrus</name>
    <name type="common">Parasitic roundworm</name>
    <dbReference type="NCBI Taxonomy" id="6339"/>
    <lineage>
        <taxon>Eukaryota</taxon>
        <taxon>Metazoa</taxon>
        <taxon>Ecdysozoa</taxon>
        <taxon>Nematoda</taxon>
        <taxon>Chromadorea</taxon>
        <taxon>Rhabditida</taxon>
        <taxon>Rhabditina</taxon>
        <taxon>Rhabditomorpha</taxon>
        <taxon>Strongyloidea</taxon>
        <taxon>Heligmosomidae</taxon>
        <taxon>Heligmosomoides</taxon>
    </lineage>
</organism>
<proteinExistence type="predicted"/>
<accession>A0A3P7XR82</accession>
<evidence type="ECO:0000256" key="1">
    <source>
        <dbReference type="SAM" id="MobiDB-lite"/>
    </source>
</evidence>
<evidence type="ECO:0000313" key="4">
    <source>
        <dbReference type="WBParaSite" id="HPBE_0000433801-mRNA-1"/>
    </source>
</evidence>
<feature type="region of interest" description="Disordered" evidence="1">
    <location>
        <begin position="1"/>
        <end position="45"/>
    </location>
</feature>
<dbReference type="AlphaFoldDB" id="A0A183FDK8"/>
<dbReference type="EMBL" id="UZAH01025302">
    <property type="protein sequence ID" value="VDO60914.1"/>
    <property type="molecule type" value="Genomic_DNA"/>
</dbReference>
<keyword evidence="3" id="KW-1185">Reference proteome</keyword>
<reference evidence="4" key="2">
    <citation type="submission" date="2019-09" db="UniProtKB">
        <authorList>
            <consortium name="WormBaseParasite"/>
        </authorList>
    </citation>
    <scope>IDENTIFICATION</scope>
</reference>
<sequence>MSTIPLTPAEPSFPGTPSSPGIPAGPGGPGGPAGQSLGGGLEQLQLFGPQPHSADLFALARVRFGMPDRTAIISIQASSAYS</sequence>
<name>A0A183FDK8_HELPZ</name>